<gene>
    <name evidence="1" type="ORF">ABVB70_26610</name>
</gene>
<dbReference type="AlphaFoldDB" id="A0ABD5LPR0"/>
<proteinExistence type="predicted"/>
<accession>A0ABD5LPR0</accession>
<name>A0ABD5LPR0_AGRRD</name>
<dbReference type="RefSeq" id="WP_353574763.1">
    <property type="nucleotide sequence ID" value="NZ_JBETME010000024.1"/>
</dbReference>
<reference evidence="1 2" key="1">
    <citation type="submission" date="2024-06" db="EMBL/GenBank/DDBJ databases">
        <title>Genome sequencing of Agrobacterium spp. from tobacco in Serbia.</title>
        <authorList>
            <person name="Ilicic R.J."/>
            <person name="Studholme D.J."/>
            <person name="Jelusic A."/>
            <person name="Barac G."/>
            <person name="Bagi F."/>
            <person name="Popovic Milovanovic T."/>
        </authorList>
    </citation>
    <scope>NUCLEOTIDE SEQUENCE [LARGE SCALE GENOMIC DNA]</scope>
    <source>
        <strain evidence="1 2">DA1</strain>
    </source>
</reference>
<dbReference type="Proteomes" id="UP001438189">
    <property type="component" value="Unassembled WGS sequence"/>
</dbReference>
<protein>
    <submittedName>
        <fullName evidence="1">Uncharacterized protein</fullName>
    </submittedName>
</protein>
<comment type="caution">
    <text evidence="1">The sequence shown here is derived from an EMBL/GenBank/DDBJ whole genome shotgun (WGS) entry which is preliminary data.</text>
</comment>
<evidence type="ECO:0000313" key="2">
    <source>
        <dbReference type="Proteomes" id="UP001438189"/>
    </source>
</evidence>
<organism evidence="1 2">
    <name type="scientific">Agrobacterium radiobacter</name>
    <dbReference type="NCBI Taxonomy" id="362"/>
    <lineage>
        <taxon>Bacteria</taxon>
        <taxon>Pseudomonadati</taxon>
        <taxon>Pseudomonadota</taxon>
        <taxon>Alphaproteobacteria</taxon>
        <taxon>Hyphomicrobiales</taxon>
        <taxon>Rhizobiaceae</taxon>
        <taxon>Rhizobium/Agrobacterium group</taxon>
        <taxon>Agrobacterium</taxon>
        <taxon>Agrobacterium tumefaciens complex</taxon>
    </lineage>
</organism>
<evidence type="ECO:0000313" key="1">
    <source>
        <dbReference type="EMBL" id="MES4993868.1"/>
    </source>
</evidence>
<sequence length="84" mass="9540">MPLPTLLEQVRVWFERGAVQGALASWPEAGSRLMQNIVTGQDMLGGWIVVQAERYRYSLGEDGGLVVRSVIWNYLATEIRWMDT</sequence>
<dbReference type="EMBL" id="JBETME010000024">
    <property type="protein sequence ID" value="MES4993868.1"/>
    <property type="molecule type" value="Genomic_DNA"/>
</dbReference>